<dbReference type="EMBL" id="JAGPYM010000025">
    <property type="protein sequence ID" value="KAH6880647.1"/>
    <property type="molecule type" value="Genomic_DNA"/>
</dbReference>
<sequence length="126" mass="13586">MLIHLVANAIQFRALSDTRNIAITVGKPQEPPNGTTIPGLQIVPSKSGVSKIIACQDWGAEEAVDMQPTIEEHSSRVSEEEKQVMMSATSEVARGMTTAAPFRRGGQTNRLTKVVPSHSQLGPPRL</sequence>
<reference evidence="2 3" key="1">
    <citation type="journal article" date="2021" name="Nat. Commun.">
        <title>Genetic determinants of endophytism in the Arabidopsis root mycobiome.</title>
        <authorList>
            <person name="Mesny F."/>
            <person name="Miyauchi S."/>
            <person name="Thiergart T."/>
            <person name="Pickel B."/>
            <person name="Atanasova L."/>
            <person name="Karlsson M."/>
            <person name="Huettel B."/>
            <person name="Barry K.W."/>
            <person name="Haridas S."/>
            <person name="Chen C."/>
            <person name="Bauer D."/>
            <person name="Andreopoulos W."/>
            <person name="Pangilinan J."/>
            <person name="LaButti K."/>
            <person name="Riley R."/>
            <person name="Lipzen A."/>
            <person name="Clum A."/>
            <person name="Drula E."/>
            <person name="Henrissat B."/>
            <person name="Kohler A."/>
            <person name="Grigoriev I.V."/>
            <person name="Martin F.M."/>
            <person name="Hacquard S."/>
        </authorList>
    </citation>
    <scope>NUCLEOTIDE SEQUENCE [LARGE SCALE GENOMIC DNA]</scope>
    <source>
        <strain evidence="2 3">MPI-CAGE-CH-0241</strain>
    </source>
</reference>
<evidence type="ECO:0000313" key="3">
    <source>
        <dbReference type="Proteomes" id="UP000777438"/>
    </source>
</evidence>
<dbReference type="AlphaFoldDB" id="A0A9P9ALB3"/>
<evidence type="ECO:0000256" key="1">
    <source>
        <dbReference type="SAM" id="MobiDB-lite"/>
    </source>
</evidence>
<gene>
    <name evidence="2" type="ORF">B0T10DRAFT_463718</name>
</gene>
<dbReference type="Proteomes" id="UP000777438">
    <property type="component" value="Unassembled WGS sequence"/>
</dbReference>
<evidence type="ECO:0000313" key="2">
    <source>
        <dbReference type="EMBL" id="KAH6880647.1"/>
    </source>
</evidence>
<comment type="caution">
    <text evidence="2">The sequence shown here is derived from an EMBL/GenBank/DDBJ whole genome shotgun (WGS) entry which is preliminary data.</text>
</comment>
<keyword evidence="3" id="KW-1185">Reference proteome</keyword>
<feature type="region of interest" description="Disordered" evidence="1">
    <location>
        <begin position="70"/>
        <end position="126"/>
    </location>
</feature>
<organism evidence="2 3">
    <name type="scientific">Thelonectria olida</name>
    <dbReference type="NCBI Taxonomy" id="1576542"/>
    <lineage>
        <taxon>Eukaryota</taxon>
        <taxon>Fungi</taxon>
        <taxon>Dikarya</taxon>
        <taxon>Ascomycota</taxon>
        <taxon>Pezizomycotina</taxon>
        <taxon>Sordariomycetes</taxon>
        <taxon>Hypocreomycetidae</taxon>
        <taxon>Hypocreales</taxon>
        <taxon>Nectriaceae</taxon>
        <taxon>Thelonectria</taxon>
    </lineage>
</organism>
<accession>A0A9P9ALB3</accession>
<feature type="compositionally biased region" description="Basic and acidic residues" evidence="1">
    <location>
        <begin position="70"/>
        <end position="83"/>
    </location>
</feature>
<protein>
    <submittedName>
        <fullName evidence="2">Uncharacterized protein</fullName>
    </submittedName>
</protein>
<proteinExistence type="predicted"/>
<name>A0A9P9ALB3_9HYPO</name>